<dbReference type="Proteomes" id="UP000037660">
    <property type="component" value="Unassembled WGS sequence"/>
</dbReference>
<dbReference type="RefSeq" id="WP_231637984.1">
    <property type="nucleotide sequence ID" value="NZ_BBYR01000007.1"/>
</dbReference>
<dbReference type="EMBL" id="BBYR01000007">
    <property type="protein sequence ID" value="GAP34302.1"/>
    <property type="molecule type" value="Genomic_DNA"/>
</dbReference>
<evidence type="ECO:0000313" key="2">
    <source>
        <dbReference type="Proteomes" id="UP000037660"/>
    </source>
</evidence>
<dbReference type="Pfam" id="PF19399">
    <property type="entry name" value="DUF5974"/>
    <property type="match status" value="1"/>
</dbReference>
<accession>A0A0K8NV80</accession>
<comment type="caution">
    <text evidence="1">The sequence shown here is derived from an EMBL/GenBank/DDBJ whole genome shotgun (WGS) entry which is preliminary data.</text>
</comment>
<protein>
    <submittedName>
        <fullName evidence="1">Uncharacterized protein</fullName>
    </submittedName>
</protein>
<organism evidence="1 2">
    <name type="scientific">Piscinibacter sakaiensis</name>
    <name type="common">Ideonella sakaiensis</name>
    <dbReference type="NCBI Taxonomy" id="1547922"/>
    <lineage>
        <taxon>Bacteria</taxon>
        <taxon>Pseudomonadati</taxon>
        <taxon>Pseudomonadota</taxon>
        <taxon>Betaproteobacteria</taxon>
        <taxon>Burkholderiales</taxon>
        <taxon>Sphaerotilaceae</taxon>
        <taxon>Piscinibacter</taxon>
    </lineage>
</organism>
<dbReference type="AlphaFoldDB" id="A0A0K8NV80"/>
<evidence type="ECO:0000313" key="1">
    <source>
        <dbReference type="EMBL" id="GAP34302.1"/>
    </source>
</evidence>
<reference evidence="2" key="1">
    <citation type="submission" date="2015-07" db="EMBL/GenBank/DDBJ databases">
        <title>Discovery of a poly(ethylene terephthalate assimilation.</title>
        <authorList>
            <person name="Yoshida S."/>
            <person name="Hiraga K."/>
            <person name="Takehana T."/>
            <person name="Taniguchi I."/>
            <person name="Yamaji H."/>
            <person name="Maeda Y."/>
            <person name="Toyohara K."/>
            <person name="Miyamoto K."/>
            <person name="Kimura Y."/>
            <person name="Oda K."/>
        </authorList>
    </citation>
    <scope>NUCLEOTIDE SEQUENCE [LARGE SCALE GENOMIC DNA]</scope>
    <source>
        <strain evidence="2">NBRC 110686 / TISTR 2288 / 201-F6</strain>
    </source>
</reference>
<reference evidence="1 2" key="2">
    <citation type="journal article" date="2016" name="Science">
        <title>A bacterium that degrades and assimilates poly(ethylene terephthalate).</title>
        <authorList>
            <person name="Yoshida S."/>
            <person name="Hiraga K."/>
            <person name="Takehana T."/>
            <person name="Taniguchi I."/>
            <person name="Yamaji H."/>
            <person name="Maeda Y."/>
            <person name="Toyohara K."/>
            <person name="Miyamoto K."/>
            <person name="Kimura Y."/>
            <person name="Oda K."/>
        </authorList>
    </citation>
    <scope>NUCLEOTIDE SEQUENCE [LARGE SCALE GENOMIC DNA]</scope>
    <source>
        <strain evidence="2">NBRC 110686 / TISTR 2288 / 201-F6</strain>
    </source>
</reference>
<proteinExistence type="predicted"/>
<sequence>MDELDVDIVELGDAKEVTQGQVGGFNQELADELPRVWN</sequence>
<keyword evidence="2" id="KW-1185">Reference proteome</keyword>
<dbReference type="InterPro" id="IPR046017">
    <property type="entry name" value="DUF5974"/>
</dbReference>
<name>A0A0K8NV80_PISS1</name>
<gene>
    <name evidence="1" type="ORF">ISF6_4477</name>
</gene>